<dbReference type="Proteomes" id="UP000699975">
    <property type="component" value="Unassembled WGS sequence"/>
</dbReference>
<feature type="transmembrane region" description="Helical" evidence="1">
    <location>
        <begin position="10"/>
        <end position="28"/>
    </location>
</feature>
<feature type="transmembrane region" description="Helical" evidence="1">
    <location>
        <begin position="63"/>
        <end position="83"/>
    </location>
</feature>
<gene>
    <name evidence="2" type="ORF">KCG45_11720</name>
</gene>
<protein>
    <submittedName>
        <fullName evidence="2">Uncharacterized protein</fullName>
    </submittedName>
</protein>
<sequence>MTRKAPDLKYWLIGLAIFVGLVAASALLRGDAPYGIVDHQAAGTARQVDIIQASWRDSELTTIMTISMLVDLIFIGVYSFGCWRAGRSFIAFGSAAMKTIGLAVISAAAVFCVTDYIETILQVVQMIRAQGSDWMAAAAATAQPIKIAAWIATFIGVLIGMIVCMKKKSDA</sequence>
<keyword evidence="1" id="KW-0472">Membrane</keyword>
<evidence type="ECO:0000256" key="1">
    <source>
        <dbReference type="SAM" id="Phobius"/>
    </source>
</evidence>
<comment type="caution">
    <text evidence="2">The sequence shown here is derived from an EMBL/GenBank/DDBJ whole genome shotgun (WGS) entry which is preliminary data.</text>
</comment>
<keyword evidence="3" id="KW-1185">Reference proteome</keyword>
<dbReference type="EMBL" id="JAGSPB010000002">
    <property type="protein sequence ID" value="MBV7266849.1"/>
    <property type="molecule type" value="Genomic_DNA"/>
</dbReference>
<keyword evidence="1" id="KW-0812">Transmembrane</keyword>
<feature type="transmembrane region" description="Helical" evidence="1">
    <location>
        <begin position="95"/>
        <end position="117"/>
    </location>
</feature>
<accession>A0ABS6SPA5</accession>
<evidence type="ECO:0000313" key="2">
    <source>
        <dbReference type="EMBL" id="MBV7266849.1"/>
    </source>
</evidence>
<keyword evidence="1" id="KW-1133">Transmembrane helix</keyword>
<dbReference type="RefSeq" id="WP_218317387.1">
    <property type="nucleotide sequence ID" value="NZ_JAGSPB010000002.1"/>
</dbReference>
<evidence type="ECO:0000313" key="3">
    <source>
        <dbReference type="Proteomes" id="UP000699975"/>
    </source>
</evidence>
<proteinExistence type="predicted"/>
<reference evidence="2 3" key="1">
    <citation type="submission" date="2021-04" db="EMBL/GenBank/DDBJ databases">
        <authorList>
            <person name="Pira H."/>
            <person name="Risdian C."/>
            <person name="Wink J."/>
        </authorList>
    </citation>
    <scope>NUCLEOTIDE SEQUENCE [LARGE SCALE GENOMIC DNA]</scope>
    <source>
        <strain evidence="2 3">WH131</strain>
    </source>
</reference>
<feature type="transmembrane region" description="Helical" evidence="1">
    <location>
        <begin position="147"/>
        <end position="165"/>
    </location>
</feature>
<name>A0ABS6SPA5_9SPHN</name>
<organism evidence="2 3">
    <name type="scientific">Erythrobacter ani</name>
    <dbReference type="NCBI Taxonomy" id="2827235"/>
    <lineage>
        <taxon>Bacteria</taxon>
        <taxon>Pseudomonadati</taxon>
        <taxon>Pseudomonadota</taxon>
        <taxon>Alphaproteobacteria</taxon>
        <taxon>Sphingomonadales</taxon>
        <taxon>Erythrobacteraceae</taxon>
        <taxon>Erythrobacter/Porphyrobacter group</taxon>
        <taxon>Erythrobacter</taxon>
    </lineage>
</organism>